<sequence>MRLEPIIQEKAKENQSRFKRNQYTGAVCQKSDKDQKPIDTKKELAQIAGAYYTRKGLRRI</sequence>
<evidence type="ECO:0000313" key="1">
    <source>
        <dbReference type="EMBL" id="MFL0194185.1"/>
    </source>
</evidence>
<dbReference type="RefSeq" id="WP_406790300.1">
    <property type="nucleotide sequence ID" value="NZ_JBJHZX010000001.1"/>
</dbReference>
<gene>
    <name evidence="1" type="ORF">ACJDU8_01065</name>
</gene>
<organism evidence="1 2">
    <name type="scientific">Candidatus Clostridium eludens</name>
    <dbReference type="NCBI Taxonomy" id="3381663"/>
    <lineage>
        <taxon>Bacteria</taxon>
        <taxon>Bacillati</taxon>
        <taxon>Bacillota</taxon>
        <taxon>Clostridia</taxon>
        <taxon>Eubacteriales</taxon>
        <taxon>Clostridiaceae</taxon>
        <taxon>Clostridium</taxon>
    </lineage>
</organism>
<dbReference type="Proteomes" id="UP001623660">
    <property type="component" value="Unassembled WGS sequence"/>
</dbReference>
<keyword evidence="2" id="KW-1185">Reference proteome</keyword>
<reference evidence="1 2" key="1">
    <citation type="submission" date="2024-11" db="EMBL/GenBank/DDBJ databases">
        <authorList>
            <person name="Heng Y.C."/>
            <person name="Lim A.C.H."/>
            <person name="Lee J.K.Y."/>
            <person name="Kittelmann S."/>
        </authorList>
    </citation>
    <scope>NUCLEOTIDE SEQUENCE [LARGE SCALE GENOMIC DNA]</scope>
    <source>
        <strain evidence="1 2">WILCCON 0269</strain>
    </source>
</reference>
<accession>A0ABW8SDX3</accession>
<proteinExistence type="predicted"/>
<dbReference type="EMBL" id="JBJHZX010000001">
    <property type="protein sequence ID" value="MFL0194185.1"/>
    <property type="molecule type" value="Genomic_DNA"/>
</dbReference>
<name>A0ABW8SDX3_9CLOT</name>
<protein>
    <submittedName>
        <fullName evidence="1">Uncharacterized protein</fullName>
    </submittedName>
</protein>
<comment type="caution">
    <text evidence="1">The sequence shown here is derived from an EMBL/GenBank/DDBJ whole genome shotgun (WGS) entry which is preliminary data.</text>
</comment>
<evidence type="ECO:0000313" key="2">
    <source>
        <dbReference type="Proteomes" id="UP001623660"/>
    </source>
</evidence>